<reference evidence="2 3" key="1">
    <citation type="submission" date="2021-04" db="EMBL/GenBank/DDBJ databases">
        <title>Metabacillus sp. strain KIGAM252 whole genome sequence.</title>
        <authorList>
            <person name="Seo M.-J."/>
            <person name="Cho E.-S."/>
            <person name="Hwang C.Y."/>
            <person name="Yoon D.J."/>
        </authorList>
    </citation>
    <scope>NUCLEOTIDE SEQUENCE [LARGE SCALE GENOMIC DNA]</scope>
    <source>
        <strain evidence="2 3">KIGAM252</strain>
    </source>
</reference>
<sequence length="144" mass="16466">MPGNSAEEAVIRQYLKKHGRVDLPASGTSMFPYIRQGEICRFEKIDPFELKAGEVALFVSSEGKLIAHRFLKKEKHSLIFKGDTNLGEDAPVLKDQVIAKLIEIHRGKKAKKSSFFWTIIWPAVVLGWPCIPLVLRKYLNYKRK</sequence>
<dbReference type="Proteomes" id="UP000682403">
    <property type="component" value="Unassembled WGS sequence"/>
</dbReference>
<keyword evidence="1" id="KW-0812">Transmembrane</keyword>
<keyword evidence="1" id="KW-1133">Transmembrane helix</keyword>
<protein>
    <recommendedName>
        <fullName evidence="4">Signal peptidase I</fullName>
    </recommendedName>
</protein>
<keyword evidence="3" id="KW-1185">Reference proteome</keyword>
<evidence type="ECO:0000313" key="3">
    <source>
        <dbReference type="Proteomes" id="UP000682403"/>
    </source>
</evidence>
<feature type="transmembrane region" description="Helical" evidence="1">
    <location>
        <begin position="115"/>
        <end position="135"/>
    </location>
</feature>
<organism evidence="2 3">
    <name type="scientific">Metabacillus flavus</name>
    <dbReference type="NCBI Taxonomy" id="2823519"/>
    <lineage>
        <taxon>Bacteria</taxon>
        <taxon>Bacillati</taxon>
        <taxon>Bacillota</taxon>
        <taxon>Bacilli</taxon>
        <taxon>Bacillales</taxon>
        <taxon>Bacillaceae</taxon>
        <taxon>Metabacillus</taxon>
    </lineage>
</organism>
<dbReference type="CDD" id="cd06462">
    <property type="entry name" value="Peptidase_S24_S26"/>
    <property type="match status" value="1"/>
</dbReference>
<proteinExistence type="predicted"/>
<keyword evidence="1" id="KW-0472">Membrane</keyword>
<accession>A0ABS5LGZ2</accession>
<gene>
    <name evidence="2" type="ORF">J9317_12745</name>
</gene>
<comment type="caution">
    <text evidence="2">The sequence shown here is derived from an EMBL/GenBank/DDBJ whole genome shotgun (WGS) entry which is preliminary data.</text>
</comment>
<name>A0ABS5LGZ2_9BACI</name>
<evidence type="ECO:0000313" key="2">
    <source>
        <dbReference type="EMBL" id="MBS2969634.1"/>
    </source>
</evidence>
<evidence type="ECO:0000256" key="1">
    <source>
        <dbReference type="SAM" id="Phobius"/>
    </source>
</evidence>
<evidence type="ECO:0008006" key="4">
    <source>
        <dbReference type="Google" id="ProtNLM"/>
    </source>
</evidence>
<dbReference type="RefSeq" id="WP_211559155.1">
    <property type="nucleotide sequence ID" value="NZ_JAGVRK010000001.1"/>
</dbReference>
<dbReference type="EMBL" id="JAGVRK010000001">
    <property type="protein sequence ID" value="MBS2969634.1"/>
    <property type="molecule type" value="Genomic_DNA"/>
</dbReference>